<feature type="compositionally biased region" description="Basic and acidic residues" evidence="1">
    <location>
        <begin position="101"/>
        <end position="124"/>
    </location>
</feature>
<feature type="region of interest" description="Disordered" evidence="1">
    <location>
        <begin position="420"/>
        <end position="464"/>
    </location>
</feature>
<evidence type="ECO:0000313" key="3">
    <source>
        <dbReference type="Proteomes" id="UP001488805"/>
    </source>
</evidence>
<evidence type="ECO:0000313" key="2">
    <source>
        <dbReference type="EMBL" id="KAK9540333.1"/>
    </source>
</evidence>
<feature type="compositionally biased region" description="Basic and acidic residues" evidence="1">
    <location>
        <begin position="420"/>
        <end position="440"/>
    </location>
</feature>
<feature type="compositionally biased region" description="Basic and acidic residues" evidence="1">
    <location>
        <begin position="350"/>
        <end position="363"/>
    </location>
</feature>
<feature type="compositionally biased region" description="Low complexity" evidence="1">
    <location>
        <begin position="444"/>
        <end position="462"/>
    </location>
</feature>
<comment type="caution">
    <text evidence="2">The sequence shown here is derived from an EMBL/GenBank/DDBJ whole genome shotgun (WGS) entry which is preliminary data.</text>
</comment>
<protein>
    <submittedName>
        <fullName evidence="2">Uncharacterized protein</fullName>
    </submittedName>
</protein>
<feature type="compositionally biased region" description="Polar residues" evidence="1">
    <location>
        <begin position="238"/>
        <end position="252"/>
    </location>
</feature>
<evidence type="ECO:0000256" key="1">
    <source>
        <dbReference type="SAM" id="MobiDB-lite"/>
    </source>
</evidence>
<dbReference type="EMBL" id="JBCEZU010000013">
    <property type="protein sequence ID" value="KAK9540333.1"/>
    <property type="molecule type" value="Genomic_DNA"/>
</dbReference>
<dbReference type="AlphaFoldDB" id="A0AAW1G1V4"/>
<proteinExistence type="predicted"/>
<feature type="region of interest" description="Disordered" evidence="1">
    <location>
        <begin position="101"/>
        <end position="252"/>
    </location>
</feature>
<feature type="region of interest" description="Disordered" evidence="1">
    <location>
        <begin position="288"/>
        <end position="392"/>
    </location>
</feature>
<organism evidence="2 3">
    <name type="scientific">Zoarces viviparus</name>
    <name type="common">Viviparous eelpout</name>
    <name type="synonym">Blennius viviparus</name>
    <dbReference type="NCBI Taxonomy" id="48416"/>
    <lineage>
        <taxon>Eukaryota</taxon>
        <taxon>Metazoa</taxon>
        <taxon>Chordata</taxon>
        <taxon>Craniata</taxon>
        <taxon>Vertebrata</taxon>
        <taxon>Euteleostomi</taxon>
        <taxon>Actinopterygii</taxon>
        <taxon>Neopterygii</taxon>
        <taxon>Teleostei</taxon>
        <taxon>Neoteleostei</taxon>
        <taxon>Acanthomorphata</taxon>
        <taxon>Eupercaria</taxon>
        <taxon>Perciformes</taxon>
        <taxon>Cottioidei</taxon>
        <taxon>Zoarcales</taxon>
        <taxon>Zoarcidae</taxon>
        <taxon>Zoarcinae</taxon>
        <taxon>Zoarces</taxon>
    </lineage>
</organism>
<feature type="compositionally biased region" description="Basic and acidic residues" evidence="1">
    <location>
        <begin position="1"/>
        <end position="40"/>
    </location>
</feature>
<feature type="compositionally biased region" description="Basic and acidic residues" evidence="1">
    <location>
        <begin position="149"/>
        <end position="227"/>
    </location>
</feature>
<dbReference type="Proteomes" id="UP001488805">
    <property type="component" value="Unassembled WGS sequence"/>
</dbReference>
<sequence length="600" mass="69687">MQSNRSEHSHGRQYSDRSSRLWDDYDHRREERHEPHRDVSQDSYQKYGGNAKRGKKRTRRSIEYSESLRMLYSKDKFNRDLIRKSSARRLMSSPDWGTFEKKRQRFTEDDRDDNRYRLEPEDNTNRLSPDSFSRAHVTNDFKQMLPQEEDFKYRKTPQDSRHKYVHKEFTYKQQHDRQSSGYYKDRVGRERSRDCSQERKQSRDRSKSYVKPRERNDSPSTDHEEHLQNTARFPLNGSCGQSFESDVTNQSPAVPEQKSLMGFQRFLNVLNKGVNVETLTKIVTRTATEVGDPPSSTSSFVNTDHPWSPGYAGGQQGSHQNTSHWSESEGFQRRASSQLRHRSFSPKGRSLSDEKSLQKRDGEQSYSNSRSRSPSEEEEKTTLTSEDEHKHRQMQDVLQAIGMNLGSEELGQMSDRIQERLYGKKENDRHRRGSRERDTRQAFSPRPHSRLSSSSRSSSSPLNQEYCKKNACQAFPQNSAYTFLKPSPTPVMPMYPAVNCSSLPYPPPPNLPHPGPRLFWPPMPPSFPSPQVPPVSIFPAVLAETGHLLPQHMSDPYSYFPGIDPALYHSEKWNPLSRPRCLQAIQIKQTKRNKLTKQPG</sequence>
<name>A0AAW1G1V4_ZOAVI</name>
<keyword evidence="3" id="KW-1185">Reference proteome</keyword>
<reference evidence="2 3" key="1">
    <citation type="journal article" date="2024" name="Genome Biol. Evol.">
        <title>Chromosome-level genome assembly of the viviparous eelpout Zoarces viviparus.</title>
        <authorList>
            <person name="Fuhrmann N."/>
            <person name="Brasseur M.V."/>
            <person name="Bakowski C.E."/>
            <person name="Podsiadlowski L."/>
            <person name="Prost S."/>
            <person name="Krehenwinkel H."/>
            <person name="Mayer C."/>
        </authorList>
    </citation>
    <scope>NUCLEOTIDE SEQUENCE [LARGE SCALE GENOMIC DNA]</scope>
    <source>
        <strain evidence="2">NO-MEL_2022_Ind0_liver</strain>
    </source>
</reference>
<accession>A0AAW1G1V4</accession>
<gene>
    <name evidence="2" type="ORF">VZT92_002793</name>
</gene>
<feature type="region of interest" description="Disordered" evidence="1">
    <location>
        <begin position="1"/>
        <end position="65"/>
    </location>
</feature>